<evidence type="ECO:0000256" key="1">
    <source>
        <dbReference type="SAM" id="Coils"/>
    </source>
</evidence>
<dbReference type="EMBL" id="BAEP01000088">
    <property type="protein sequence ID" value="GAC26708.1"/>
    <property type="molecule type" value="Genomic_DNA"/>
</dbReference>
<feature type="coiled-coil region" evidence="1">
    <location>
        <begin position="353"/>
        <end position="380"/>
    </location>
</feature>
<keyword evidence="1" id="KW-0175">Coiled coil</keyword>
<name>K6ZCK4_9ALTE</name>
<dbReference type="InterPro" id="IPR019219">
    <property type="entry name" value="DUF2130"/>
</dbReference>
<feature type="coiled-coil region" evidence="1">
    <location>
        <begin position="57"/>
        <end position="203"/>
    </location>
</feature>
<gene>
    <name evidence="2" type="ORF">GMES_4442</name>
</gene>
<evidence type="ECO:0000313" key="2">
    <source>
        <dbReference type="EMBL" id="GAC26708.1"/>
    </source>
</evidence>
<dbReference type="AlphaFoldDB" id="K6ZCK4"/>
<protein>
    <submittedName>
        <fullName evidence="2">Uncharacterized protein</fullName>
    </submittedName>
</protein>
<dbReference type="RefSeq" id="WP_006994859.1">
    <property type="nucleotide sequence ID" value="NZ_BAEP01000088.1"/>
</dbReference>
<organism evidence="2 3">
    <name type="scientific">Paraglaciecola mesophila KMM 241</name>
    <dbReference type="NCBI Taxonomy" id="1128912"/>
    <lineage>
        <taxon>Bacteria</taxon>
        <taxon>Pseudomonadati</taxon>
        <taxon>Pseudomonadota</taxon>
        <taxon>Gammaproteobacteria</taxon>
        <taxon>Alteromonadales</taxon>
        <taxon>Alteromonadaceae</taxon>
        <taxon>Paraglaciecola</taxon>
    </lineage>
</organism>
<dbReference type="Pfam" id="PF09903">
    <property type="entry name" value="DUF2130"/>
    <property type="match status" value="1"/>
</dbReference>
<proteinExistence type="predicted"/>
<evidence type="ECO:0000313" key="3">
    <source>
        <dbReference type="Proteomes" id="UP000006263"/>
    </source>
</evidence>
<comment type="caution">
    <text evidence="2">The sequence shown here is derived from an EMBL/GenBank/DDBJ whole genome shotgun (WGS) entry which is preliminary data.</text>
</comment>
<accession>K6ZCK4</accession>
<dbReference type="Proteomes" id="UP000006263">
    <property type="component" value="Unassembled WGS sequence"/>
</dbReference>
<dbReference type="OrthoDB" id="9765972at2"/>
<reference evidence="2 3" key="1">
    <citation type="journal article" date="2017" name="Antonie Van Leeuwenhoek">
        <title>Rhizobium rhizosphaerae sp. nov., a novel species isolated from rice rhizosphere.</title>
        <authorList>
            <person name="Zhao J.J."/>
            <person name="Zhang J."/>
            <person name="Zhang R.J."/>
            <person name="Zhang C.W."/>
            <person name="Yin H.Q."/>
            <person name="Zhang X.X."/>
        </authorList>
    </citation>
    <scope>NUCLEOTIDE SEQUENCE [LARGE SCALE GENOMIC DNA]</scope>
    <source>
        <strain evidence="2 3">KMM 241</strain>
    </source>
</reference>
<sequence length="423" mass="47901">MSNKIIINSTESITCPHCEQSFALKDAIAHQLIEKHESDYQSMVNKEMASMRASALKEAEKVAAKDYQKTIAELSDKLSQSNEFTETLKLRIQAEKKNVEEQVRESMQLDAQTLKDSLAAKDEQLAQFREEELELRKQKQALEERQKNADVELARKLDQEKLTISNQLSDDFKLKEAEWRKKIDDASKANDDLKRKLDQGSQQLQGEVLELELETELATLYPLDDIDPVKKGANGADVLHTVRLRSGSACGKIVWETKRAANWSNGWVTKLKTDMQQVSGDIGVLVSTVFPAGVNEPFYEQDGIWLVKPNFVKSVSQALRTVLTEAQRQRAVSAGKNEQMEALYDYVCSTQFVQRIKAVVEHQEQMRLELEKEKSAMQRIWKKREGQIGGITNQMMSICGELQGLSHGSMPLLDEISPLDQVS</sequence>
<dbReference type="eggNOG" id="COG4487">
    <property type="taxonomic scope" value="Bacteria"/>
</dbReference>